<dbReference type="NCBIfam" id="NF003964">
    <property type="entry name" value="PRK05456.1"/>
    <property type="match status" value="1"/>
</dbReference>
<evidence type="ECO:0000256" key="4">
    <source>
        <dbReference type="ARBA" id="ARBA00022698"/>
    </source>
</evidence>
<keyword evidence="5 7" id="KW-0378">Hydrolase</keyword>
<dbReference type="CDD" id="cd01913">
    <property type="entry name" value="protease_HslV"/>
    <property type="match status" value="1"/>
</dbReference>
<feature type="binding site" evidence="7">
    <location>
        <position position="168"/>
    </location>
    <ligand>
        <name>Na(+)</name>
        <dbReference type="ChEBI" id="CHEBI:29101"/>
    </ligand>
</feature>
<comment type="function">
    <text evidence="7">Protease subunit of a proteasome-like degradation complex believed to be a general protein degrading machinery.</text>
</comment>
<dbReference type="Pfam" id="PF00227">
    <property type="entry name" value="Proteasome"/>
    <property type="match status" value="1"/>
</dbReference>
<evidence type="ECO:0000313" key="8">
    <source>
        <dbReference type="EMBL" id="WCT75360.1"/>
    </source>
</evidence>
<dbReference type="Gene3D" id="3.60.20.10">
    <property type="entry name" value="Glutamine Phosphoribosylpyrophosphate, subunit 1, domain 1"/>
    <property type="match status" value="1"/>
</dbReference>
<evidence type="ECO:0000256" key="6">
    <source>
        <dbReference type="ARBA" id="ARBA00023053"/>
    </source>
</evidence>
<dbReference type="PANTHER" id="PTHR32194:SF7">
    <property type="entry name" value="ATP-DEPENDENT PROTEASE SUBUNIT HSLV"/>
    <property type="match status" value="1"/>
</dbReference>
<dbReference type="RefSeq" id="WP_273691169.1">
    <property type="nucleotide sequence ID" value="NZ_CP117411.1"/>
</dbReference>
<dbReference type="PROSITE" id="PS51476">
    <property type="entry name" value="PROTEASOME_BETA_2"/>
    <property type="match status" value="1"/>
</dbReference>
<sequence length="183" mass="19520">MSEDKIGWHGTTILSVRKNGKVVVAGDGQVSMGNTVMKPNARKVRRIGNGEVIAGFAGATADAFTLFERLERKLEGHRGQLLRAAVELAKDWRTDKYLRNLEALMIVADKDITLILTGNGDVLEPVAGVAAIGSGGNYALAAARALVDYEEDAETICRKAMAIAAEVCVFTNGNLTIETMDAA</sequence>
<keyword evidence="9" id="KW-1185">Reference proteome</keyword>
<dbReference type="PIRSF" id="PIRSF039093">
    <property type="entry name" value="HslV"/>
    <property type="match status" value="1"/>
</dbReference>
<dbReference type="GO" id="GO:0008233">
    <property type="term" value="F:peptidase activity"/>
    <property type="evidence" value="ECO:0007669"/>
    <property type="project" value="UniProtKB-KW"/>
</dbReference>
<dbReference type="HAMAP" id="MF_00248">
    <property type="entry name" value="HslV"/>
    <property type="match status" value="1"/>
</dbReference>
<comment type="catalytic activity">
    <reaction evidence="7">
        <text>ATP-dependent cleavage of peptide bonds with broad specificity.</text>
        <dbReference type="EC" id="3.4.25.2"/>
    </reaction>
</comment>
<evidence type="ECO:0000256" key="3">
    <source>
        <dbReference type="ARBA" id="ARBA00022670"/>
    </source>
</evidence>
<evidence type="ECO:0000313" key="9">
    <source>
        <dbReference type="Proteomes" id="UP001220395"/>
    </source>
</evidence>
<gene>
    <name evidence="7 8" type="primary">hslV</name>
    <name evidence="8" type="ORF">PQ455_09130</name>
</gene>
<protein>
    <recommendedName>
        <fullName evidence="7">ATP-dependent protease subunit HslV</fullName>
        <ecNumber evidence="7">3.4.25.2</ecNumber>
    </recommendedName>
</protein>
<dbReference type="InterPro" id="IPR023333">
    <property type="entry name" value="Proteasome_suB-type"/>
</dbReference>
<feature type="binding site" evidence="7">
    <location>
        <position position="171"/>
    </location>
    <ligand>
        <name>Na(+)</name>
        <dbReference type="ChEBI" id="CHEBI:29101"/>
    </ligand>
</feature>
<evidence type="ECO:0000256" key="5">
    <source>
        <dbReference type="ARBA" id="ARBA00022801"/>
    </source>
</evidence>
<dbReference type="InterPro" id="IPR001353">
    <property type="entry name" value="Proteasome_sua/b"/>
</dbReference>
<keyword evidence="7" id="KW-0479">Metal-binding</keyword>
<keyword evidence="4 7" id="KW-0888">Threonine protease</keyword>
<keyword evidence="2 7" id="KW-0021">Allosteric enzyme</keyword>
<dbReference type="PANTHER" id="PTHR32194">
    <property type="entry name" value="METALLOPROTEASE TLDD"/>
    <property type="match status" value="1"/>
</dbReference>
<name>A0ABY7TQY7_9SPHN</name>
<comment type="subunit">
    <text evidence="7">A double ring-shaped homohexamer of HslV is capped on each side by a ring-shaped HslU homohexamer. The assembly of the HslU/HslV complex is dependent on binding of ATP.</text>
</comment>
<organism evidence="8 9">
    <name type="scientific">Sphingomonas naphthae</name>
    <dbReference type="NCBI Taxonomy" id="1813468"/>
    <lineage>
        <taxon>Bacteria</taxon>
        <taxon>Pseudomonadati</taxon>
        <taxon>Pseudomonadota</taxon>
        <taxon>Alphaproteobacteria</taxon>
        <taxon>Sphingomonadales</taxon>
        <taxon>Sphingomonadaceae</taxon>
        <taxon>Sphingomonas</taxon>
    </lineage>
</organism>
<keyword evidence="3 7" id="KW-0645">Protease</keyword>
<dbReference type="InterPro" id="IPR029055">
    <property type="entry name" value="Ntn_hydrolases_N"/>
</dbReference>
<accession>A0ABY7TQY7</accession>
<evidence type="ECO:0000256" key="2">
    <source>
        <dbReference type="ARBA" id="ARBA00022533"/>
    </source>
</evidence>
<feature type="active site" evidence="7">
    <location>
        <position position="11"/>
    </location>
</feature>
<reference evidence="8 9" key="1">
    <citation type="submission" date="2023-02" db="EMBL/GenBank/DDBJ databases">
        <title>Genome sequence of Sphingomonas naphthae.</title>
        <authorList>
            <person name="Kim S."/>
            <person name="Heo J."/>
            <person name="Kwon S.-W."/>
        </authorList>
    </citation>
    <scope>NUCLEOTIDE SEQUENCE [LARGE SCALE GENOMIC DNA]</scope>
    <source>
        <strain evidence="8 9">KACC 18716</strain>
    </source>
</reference>
<comment type="subcellular location">
    <subcellularLocation>
        <location evidence="7">Cytoplasm</location>
    </subcellularLocation>
</comment>
<comment type="similarity">
    <text evidence="1 7">Belongs to the peptidase T1B family. HslV subfamily.</text>
</comment>
<evidence type="ECO:0000256" key="1">
    <source>
        <dbReference type="ARBA" id="ARBA00006053"/>
    </source>
</evidence>
<proteinExistence type="inferred from homology"/>
<feature type="binding site" evidence="7">
    <location>
        <position position="165"/>
    </location>
    <ligand>
        <name>Na(+)</name>
        <dbReference type="ChEBI" id="CHEBI:29101"/>
    </ligand>
</feature>
<dbReference type="InterPro" id="IPR022281">
    <property type="entry name" value="ATP-dep_Prtase_HsIV_su"/>
</dbReference>
<keyword evidence="6 7" id="KW-0915">Sodium</keyword>
<dbReference type="SUPFAM" id="SSF56235">
    <property type="entry name" value="N-terminal nucleophile aminohydrolases (Ntn hydrolases)"/>
    <property type="match status" value="1"/>
</dbReference>
<dbReference type="NCBIfam" id="TIGR03692">
    <property type="entry name" value="ATP_dep_HslV"/>
    <property type="match status" value="1"/>
</dbReference>
<evidence type="ECO:0000256" key="7">
    <source>
        <dbReference type="HAMAP-Rule" id="MF_00248"/>
    </source>
</evidence>
<dbReference type="EMBL" id="CP117411">
    <property type="protein sequence ID" value="WCT75360.1"/>
    <property type="molecule type" value="Genomic_DNA"/>
</dbReference>
<dbReference type="EC" id="3.4.25.2" evidence="7"/>
<comment type="activity regulation">
    <text evidence="7">Allosterically activated by HslU binding.</text>
</comment>
<dbReference type="Proteomes" id="UP001220395">
    <property type="component" value="Chromosome"/>
</dbReference>
<keyword evidence="7" id="KW-0963">Cytoplasm</keyword>
<dbReference type="GO" id="GO:0006508">
    <property type="term" value="P:proteolysis"/>
    <property type="evidence" value="ECO:0007669"/>
    <property type="project" value="UniProtKB-KW"/>
</dbReference>